<evidence type="ECO:0000256" key="3">
    <source>
        <dbReference type="ARBA" id="ARBA00022692"/>
    </source>
</evidence>
<evidence type="ECO:0000256" key="2">
    <source>
        <dbReference type="ARBA" id="ARBA00008749"/>
    </source>
</evidence>
<accession>A0A2H0VCR2</accession>
<proteinExistence type="inferred from homology"/>
<evidence type="ECO:0000256" key="8">
    <source>
        <dbReference type="ARBA" id="ARBA00023098"/>
    </source>
</evidence>
<name>A0A2H0VCR2_9BACT</name>
<dbReference type="AlphaFoldDB" id="A0A2H0VCR2"/>
<organism evidence="12 13">
    <name type="scientific">Candidatus Doudnabacteria bacterium CG10_big_fil_rev_8_21_14_0_10_41_10</name>
    <dbReference type="NCBI Taxonomy" id="1974551"/>
    <lineage>
        <taxon>Bacteria</taxon>
        <taxon>Candidatus Doudnaibacteriota</taxon>
    </lineage>
</organism>
<evidence type="ECO:0000256" key="1">
    <source>
        <dbReference type="ARBA" id="ARBA00004141"/>
    </source>
</evidence>
<keyword evidence="3 10" id="KW-0812">Transmembrane</keyword>
<dbReference type="GO" id="GO:0016020">
    <property type="term" value="C:membrane"/>
    <property type="evidence" value="ECO:0007669"/>
    <property type="project" value="UniProtKB-SubCell"/>
</dbReference>
<dbReference type="GO" id="GO:0016717">
    <property type="term" value="F:oxidoreductase activity, acting on paired donors, with oxidation of a pair of donors resulting in the reduction of molecular oxygen to two molecules of water"/>
    <property type="evidence" value="ECO:0007669"/>
    <property type="project" value="InterPro"/>
</dbReference>
<evidence type="ECO:0000313" key="12">
    <source>
        <dbReference type="EMBL" id="PIR96882.1"/>
    </source>
</evidence>
<evidence type="ECO:0000256" key="4">
    <source>
        <dbReference type="ARBA" id="ARBA00022832"/>
    </source>
</evidence>
<comment type="subcellular location">
    <subcellularLocation>
        <location evidence="1">Membrane</location>
        <topology evidence="1">Multi-pass membrane protein</topology>
    </subcellularLocation>
</comment>
<evidence type="ECO:0000256" key="5">
    <source>
        <dbReference type="ARBA" id="ARBA00022989"/>
    </source>
</evidence>
<evidence type="ECO:0000259" key="11">
    <source>
        <dbReference type="Pfam" id="PF00487"/>
    </source>
</evidence>
<feature type="transmembrane region" description="Helical" evidence="10">
    <location>
        <begin position="146"/>
        <end position="166"/>
    </location>
</feature>
<keyword evidence="9 10" id="KW-0472">Membrane</keyword>
<evidence type="ECO:0000313" key="13">
    <source>
        <dbReference type="Proteomes" id="UP000230557"/>
    </source>
</evidence>
<evidence type="ECO:0000256" key="6">
    <source>
        <dbReference type="ARBA" id="ARBA00023002"/>
    </source>
</evidence>
<dbReference type="InterPro" id="IPR005804">
    <property type="entry name" value="FA_desaturase_dom"/>
</dbReference>
<gene>
    <name evidence="12" type="ORF">COT91_04285</name>
</gene>
<keyword evidence="6" id="KW-0560">Oxidoreductase</keyword>
<reference evidence="13" key="1">
    <citation type="submission" date="2017-09" db="EMBL/GenBank/DDBJ databases">
        <title>Depth-based differentiation of microbial function through sediment-hosted aquifers and enrichment of novel symbionts in the deep terrestrial subsurface.</title>
        <authorList>
            <person name="Probst A.J."/>
            <person name="Ladd B."/>
            <person name="Jarett J.K."/>
            <person name="Geller-Mcgrath D.E."/>
            <person name="Sieber C.M.K."/>
            <person name="Emerson J.B."/>
            <person name="Anantharaman K."/>
            <person name="Thomas B.C."/>
            <person name="Malmstrom R."/>
            <person name="Stieglmeier M."/>
            <person name="Klingl A."/>
            <person name="Woyke T."/>
            <person name="Ryan C.M."/>
            <person name="Banfield J.F."/>
        </authorList>
    </citation>
    <scope>NUCLEOTIDE SEQUENCE [LARGE SCALE GENOMIC DNA]</scope>
</reference>
<keyword evidence="4" id="KW-0276">Fatty acid metabolism</keyword>
<keyword evidence="8" id="KW-0443">Lipid metabolism</keyword>
<dbReference type="PANTHER" id="PTHR11351">
    <property type="entry name" value="ACYL-COA DESATURASE"/>
    <property type="match status" value="1"/>
</dbReference>
<evidence type="ECO:0000256" key="9">
    <source>
        <dbReference type="ARBA" id="ARBA00023136"/>
    </source>
</evidence>
<dbReference type="GO" id="GO:0006631">
    <property type="term" value="P:fatty acid metabolic process"/>
    <property type="evidence" value="ECO:0007669"/>
    <property type="project" value="UniProtKB-KW"/>
</dbReference>
<keyword evidence="5 10" id="KW-1133">Transmembrane helix</keyword>
<comment type="caution">
    <text evidence="12">The sequence shown here is derived from an EMBL/GenBank/DDBJ whole genome shotgun (WGS) entry which is preliminary data.</text>
</comment>
<dbReference type="Proteomes" id="UP000230557">
    <property type="component" value="Unassembled WGS sequence"/>
</dbReference>
<dbReference type="PANTHER" id="PTHR11351:SF33">
    <property type="entry name" value="DELTA-9 FATTY ACID DESATURASE, DESA"/>
    <property type="match status" value="1"/>
</dbReference>
<sequence length="277" mass="31900">MMKTVLTFGLVGLILWPVGFFFGGRVIAVGFIVSTLATLCTTVYLHRYATHEAMWLHSGVKSIFKFFLWITTGVDIAQWVAVHRKHHSKSDDEGDPHSPYVEGFWQIQLFNVYYYVRAARDRQMVKKFAPDILNAQTWTDKHVPGWTGPLLGTVILCLVFGLWFGWVPGLKFGLTVAVLHVFFYVFVLLPLVNGLCHSPHWFGYQRYVGRKQSDTVFNDWFVALLTCGEGNHHNHHYSPKSAQLGHKWWEVDLGWYLIRLLEELRLAAQVHRPEVTA</sequence>
<comment type="similarity">
    <text evidence="2">Belongs to the fatty acid desaturase type 2 family.</text>
</comment>
<protein>
    <recommendedName>
        <fullName evidence="11">Fatty acid desaturase domain-containing protein</fullName>
    </recommendedName>
</protein>
<dbReference type="Pfam" id="PF00487">
    <property type="entry name" value="FA_desaturase"/>
    <property type="match status" value="1"/>
</dbReference>
<keyword evidence="7" id="KW-0408">Iron</keyword>
<feature type="domain" description="Fatty acid desaturase" evidence="11">
    <location>
        <begin position="29"/>
        <end position="253"/>
    </location>
</feature>
<dbReference type="InterPro" id="IPR015876">
    <property type="entry name" value="Acyl-CoA_DS"/>
</dbReference>
<evidence type="ECO:0000256" key="7">
    <source>
        <dbReference type="ARBA" id="ARBA00023004"/>
    </source>
</evidence>
<feature type="transmembrane region" description="Helical" evidence="10">
    <location>
        <begin position="172"/>
        <end position="196"/>
    </location>
</feature>
<evidence type="ECO:0000256" key="10">
    <source>
        <dbReference type="SAM" id="Phobius"/>
    </source>
</evidence>
<dbReference type="EMBL" id="PFAJ01000056">
    <property type="protein sequence ID" value="PIR96882.1"/>
    <property type="molecule type" value="Genomic_DNA"/>
</dbReference>